<protein>
    <submittedName>
        <fullName evidence="2">HEPN domain-containing protein</fullName>
    </submittedName>
</protein>
<dbReference type="EMBL" id="JBIGIA010000010">
    <property type="protein sequence ID" value="MFG6458115.1"/>
    <property type="molecule type" value="Genomic_DNA"/>
</dbReference>
<evidence type="ECO:0000313" key="2">
    <source>
        <dbReference type="EMBL" id="MFG6458115.1"/>
    </source>
</evidence>
<accession>A0ABW7G8A5</accession>
<proteinExistence type="predicted"/>
<dbReference type="Gene3D" id="1.20.120.330">
    <property type="entry name" value="Nucleotidyltransferases domain 2"/>
    <property type="match status" value="1"/>
</dbReference>
<name>A0ABW7G8A5_9BURK</name>
<dbReference type="RefSeq" id="WP_394488968.1">
    <property type="nucleotide sequence ID" value="NZ_JBIGIA010000010.1"/>
</dbReference>
<sequence>MVSNNDVNRRLNDFARRSFLNIADKDYIAARMAVRAELMPQFLWASQQAIEKYLKFILLVNRIEAKVGHDIAACVEAHGSAPLSIGFVA</sequence>
<dbReference type="SUPFAM" id="SSF81593">
    <property type="entry name" value="Nucleotidyltransferase substrate binding subunit/domain"/>
    <property type="match status" value="1"/>
</dbReference>
<dbReference type="Proteomes" id="UP001606305">
    <property type="component" value="Unassembled WGS sequence"/>
</dbReference>
<dbReference type="Pfam" id="PF05168">
    <property type="entry name" value="HEPN"/>
    <property type="match status" value="1"/>
</dbReference>
<comment type="caution">
    <text evidence="2">The sequence shown here is derived from an EMBL/GenBank/DDBJ whole genome shotgun (WGS) entry which is preliminary data.</text>
</comment>
<organism evidence="2 3">
    <name type="scientific">Pelomonas nitida</name>
    <dbReference type="NCBI Taxonomy" id="3299027"/>
    <lineage>
        <taxon>Bacteria</taxon>
        <taxon>Pseudomonadati</taxon>
        <taxon>Pseudomonadota</taxon>
        <taxon>Betaproteobacteria</taxon>
        <taxon>Burkholderiales</taxon>
        <taxon>Sphaerotilaceae</taxon>
        <taxon>Roseateles</taxon>
    </lineage>
</organism>
<evidence type="ECO:0000313" key="3">
    <source>
        <dbReference type="Proteomes" id="UP001606305"/>
    </source>
</evidence>
<reference evidence="2 3" key="1">
    <citation type="submission" date="2024-09" db="EMBL/GenBank/DDBJ databases">
        <title>Novel species of the genus Pelomonas and Roseateles isolated from streams.</title>
        <authorList>
            <person name="Lu H."/>
        </authorList>
    </citation>
    <scope>NUCLEOTIDE SEQUENCE [LARGE SCALE GENOMIC DNA]</scope>
    <source>
        <strain evidence="2 3">BYS96W</strain>
    </source>
</reference>
<evidence type="ECO:0000259" key="1">
    <source>
        <dbReference type="Pfam" id="PF05168"/>
    </source>
</evidence>
<feature type="domain" description="HEPN" evidence="1">
    <location>
        <begin position="19"/>
        <end position="76"/>
    </location>
</feature>
<keyword evidence="3" id="KW-1185">Reference proteome</keyword>
<gene>
    <name evidence="2" type="ORF">ACG00X_14845</name>
</gene>
<dbReference type="InterPro" id="IPR007842">
    <property type="entry name" value="HEPN_dom"/>
</dbReference>